<reference evidence="2" key="1">
    <citation type="submission" date="2021-05" db="EMBL/GenBank/DDBJ databases">
        <authorList>
            <person name="Alioto T."/>
            <person name="Alioto T."/>
            <person name="Gomez Garrido J."/>
        </authorList>
    </citation>
    <scope>NUCLEOTIDE SEQUENCE</scope>
</reference>
<feature type="domain" description="Double jelly roll-like" evidence="1">
    <location>
        <begin position="81"/>
        <end position="392"/>
    </location>
</feature>
<dbReference type="InterPro" id="IPR049512">
    <property type="entry name" value="DJR-like_dom"/>
</dbReference>
<dbReference type="PANTHER" id="PTHR36159:SF1">
    <property type="entry name" value="RETROVIRUS-RELATED POL POLYPROTEIN FROM TRANSPOSON 412-LIKE PROTEIN"/>
    <property type="match status" value="1"/>
</dbReference>
<sequence>MNTNNVLDINRPVSFDEKITRYEIHSYPPATSISLDSTDNVIININQESAYLLISESGIYLEGQFKKSDGNNLDANSAIDFANNGLCFLFNEIRLEMNSIEIDSSKHCGLSSALKGYPSFSPSESKKYEVCGWNSNKLLNKTDFTFSGFIPLKFILGFAESYDKIILNQRLDLIISRENNCKNALISTTVNDVKVQFSKILWKVPHIQVNDSLRLELLTKYKQNIPITIGFKKWSLSYYPQIPITAENSWSIKCSNQLEKPRYIIFGFQSSRENDLTKDPSKFDHVNLKNLKVFLNSEVYPYEDLNLDIEKQRYLMLYLMYCSFQESFYDKVSEPLLGYTEFKDTAPLCIIDTSRQSELWKHSSTVDIRVEYEMKNAPPADTTLYALIIHDILFKLYPLTNIVQKIM</sequence>
<evidence type="ECO:0000313" key="2">
    <source>
        <dbReference type="EMBL" id="CAG6636259.1"/>
    </source>
</evidence>
<name>A0A8D8VWH4_9HEMI</name>
<dbReference type="PANTHER" id="PTHR36159">
    <property type="entry name" value="PROTEIN CBG23766"/>
    <property type="match status" value="1"/>
</dbReference>
<protein>
    <recommendedName>
        <fullName evidence="1">Double jelly roll-like domain-containing protein</fullName>
    </recommendedName>
</protein>
<dbReference type="Pfam" id="PF21738">
    <property type="entry name" value="DJR-like_dom"/>
    <property type="match status" value="1"/>
</dbReference>
<dbReference type="EMBL" id="HBUF01093466">
    <property type="protein sequence ID" value="CAG6636259.1"/>
    <property type="molecule type" value="Transcribed_RNA"/>
</dbReference>
<dbReference type="AlphaFoldDB" id="A0A8D8VWH4"/>
<accession>A0A8D8VWH4</accession>
<proteinExistence type="predicted"/>
<organism evidence="2">
    <name type="scientific">Cacopsylla melanoneura</name>
    <dbReference type="NCBI Taxonomy" id="428564"/>
    <lineage>
        <taxon>Eukaryota</taxon>
        <taxon>Metazoa</taxon>
        <taxon>Ecdysozoa</taxon>
        <taxon>Arthropoda</taxon>
        <taxon>Hexapoda</taxon>
        <taxon>Insecta</taxon>
        <taxon>Pterygota</taxon>
        <taxon>Neoptera</taxon>
        <taxon>Paraneoptera</taxon>
        <taxon>Hemiptera</taxon>
        <taxon>Sternorrhyncha</taxon>
        <taxon>Psylloidea</taxon>
        <taxon>Psyllidae</taxon>
        <taxon>Psyllinae</taxon>
        <taxon>Cacopsylla</taxon>
    </lineage>
</organism>
<evidence type="ECO:0000259" key="1">
    <source>
        <dbReference type="Pfam" id="PF21738"/>
    </source>
</evidence>